<evidence type="ECO:0000313" key="2">
    <source>
        <dbReference type="Proteomes" id="UP000790709"/>
    </source>
</evidence>
<keyword evidence="2" id="KW-1185">Reference proteome</keyword>
<reference evidence="1" key="1">
    <citation type="journal article" date="2021" name="New Phytol.">
        <title>Evolutionary innovations through gain and loss of genes in the ectomycorrhizal Boletales.</title>
        <authorList>
            <person name="Wu G."/>
            <person name="Miyauchi S."/>
            <person name="Morin E."/>
            <person name="Kuo A."/>
            <person name="Drula E."/>
            <person name="Varga T."/>
            <person name="Kohler A."/>
            <person name="Feng B."/>
            <person name="Cao Y."/>
            <person name="Lipzen A."/>
            <person name="Daum C."/>
            <person name="Hundley H."/>
            <person name="Pangilinan J."/>
            <person name="Johnson J."/>
            <person name="Barry K."/>
            <person name="LaButti K."/>
            <person name="Ng V."/>
            <person name="Ahrendt S."/>
            <person name="Min B."/>
            <person name="Choi I.G."/>
            <person name="Park H."/>
            <person name="Plett J.M."/>
            <person name="Magnuson J."/>
            <person name="Spatafora J.W."/>
            <person name="Nagy L.G."/>
            <person name="Henrissat B."/>
            <person name="Grigoriev I.V."/>
            <person name="Yang Z.L."/>
            <person name="Xu J."/>
            <person name="Martin F.M."/>
        </authorList>
    </citation>
    <scope>NUCLEOTIDE SEQUENCE</scope>
    <source>
        <strain evidence="1">KUC20120723A-06</strain>
    </source>
</reference>
<proteinExistence type="predicted"/>
<name>A0ACB8AWF5_9AGAM</name>
<evidence type="ECO:0000313" key="1">
    <source>
        <dbReference type="EMBL" id="KAH7917299.1"/>
    </source>
</evidence>
<feature type="non-terminal residue" evidence="1">
    <location>
        <position position="1"/>
    </location>
</feature>
<dbReference type="Proteomes" id="UP000790709">
    <property type="component" value="Unassembled WGS sequence"/>
</dbReference>
<feature type="non-terminal residue" evidence="1">
    <location>
        <position position="62"/>
    </location>
</feature>
<dbReference type="EMBL" id="MU267134">
    <property type="protein sequence ID" value="KAH7917299.1"/>
    <property type="molecule type" value="Genomic_DNA"/>
</dbReference>
<sequence length="62" mass="6515">PIHTADGCTVDAVGRGDVEVSLPCGAERTSVTLKDALYAPDMSFTLISTSRMVSAGFALHFE</sequence>
<accession>A0ACB8AWF5</accession>
<organism evidence="1 2">
    <name type="scientific">Leucogyrophana mollusca</name>
    <dbReference type="NCBI Taxonomy" id="85980"/>
    <lineage>
        <taxon>Eukaryota</taxon>
        <taxon>Fungi</taxon>
        <taxon>Dikarya</taxon>
        <taxon>Basidiomycota</taxon>
        <taxon>Agaricomycotina</taxon>
        <taxon>Agaricomycetes</taxon>
        <taxon>Agaricomycetidae</taxon>
        <taxon>Boletales</taxon>
        <taxon>Boletales incertae sedis</taxon>
        <taxon>Leucogyrophana</taxon>
    </lineage>
</organism>
<comment type="caution">
    <text evidence="1">The sequence shown here is derived from an EMBL/GenBank/DDBJ whole genome shotgun (WGS) entry which is preliminary data.</text>
</comment>
<protein>
    <submittedName>
        <fullName evidence="1">Uncharacterized protein</fullName>
    </submittedName>
</protein>
<gene>
    <name evidence="1" type="ORF">BV22DRAFT_990274</name>
</gene>